<feature type="domain" description="GCVT N-terminal" evidence="3">
    <location>
        <begin position="73"/>
        <end position="153"/>
    </location>
</feature>
<evidence type="ECO:0000256" key="1">
    <source>
        <dbReference type="ARBA" id="ARBA00011690"/>
    </source>
</evidence>
<evidence type="ECO:0000313" key="4">
    <source>
        <dbReference type="EMBL" id="VDK48234.1"/>
    </source>
</evidence>
<name>A0A3P6RV57_9BILA</name>
<evidence type="ECO:0000313" key="5">
    <source>
        <dbReference type="Proteomes" id="UP000271098"/>
    </source>
</evidence>
<comment type="subunit">
    <text evidence="1">The glycine cleavage system is composed of four proteins: P, T, L and H.</text>
</comment>
<dbReference type="OrthoDB" id="10263536at2759"/>
<dbReference type="EMBL" id="UYRT01009876">
    <property type="protein sequence ID" value="VDK48234.1"/>
    <property type="molecule type" value="Genomic_DNA"/>
</dbReference>
<dbReference type="PANTHER" id="PTHR43757:SF16">
    <property type="entry name" value="AMINOMETHYLTRANSFERASE, MITOCHONDRIAL"/>
    <property type="match status" value="1"/>
</dbReference>
<dbReference type="Proteomes" id="UP000271098">
    <property type="component" value="Unassembled WGS sequence"/>
</dbReference>
<evidence type="ECO:0000256" key="2">
    <source>
        <dbReference type="ARBA" id="ARBA00015825"/>
    </source>
</evidence>
<dbReference type="SUPFAM" id="SSF103025">
    <property type="entry name" value="Folate-binding domain"/>
    <property type="match status" value="1"/>
</dbReference>
<gene>
    <name evidence="4" type="ORF">GPUH_LOCUS4942</name>
</gene>
<dbReference type="Gene3D" id="3.30.1360.120">
    <property type="entry name" value="Probable tRNA modification gtpase trme, domain 1"/>
    <property type="match status" value="1"/>
</dbReference>
<sequence length="166" mass="18460">MSANQGCLSVFTNDSGGIRDDLIVTKVDQDRIYLVTNAGCVDKDYSYLMFIMTSICNSSSTVSGQQLPYQECIMENMQKWQKNGKDVNVKRIEGRGLVAVQGPEMAALLQSESDIDMSTLYFMHSKTGNVCGFPDCRVTRCGYTGEDGVEVSFDVRLEFSYSFCNV</sequence>
<protein>
    <recommendedName>
        <fullName evidence="2">Aminomethyltransferase, mitochondrial</fullName>
    </recommendedName>
</protein>
<dbReference type="InterPro" id="IPR028896">
    <property type="entry name" value="GcvT/YgfZ/DmdA"/>
</dbReference>
<proteinExistence type="predicted"/>
<organism evidence="4 5">
    <name type="scientific">Gongylonema pulchrum</name>
    <dbReference type="NCBI Taxonomy" id="637853"/>
    <lineage>
        <taxon>Eukaryota</taxon>
        <taxon>Metazoa</taxon>
        <taxon>Ecdysozoa</taxon>
        <taxon>Nematoda</taxon>
        <taxon>Chromadorea</taxon>
        <taxon>Rhabditida</taxon>
        <taxon>Spirurina</taxon>
        <taxon>Spiruromorpha</taxon>
        <taxon>Spiruroidea</taxon>
        <taxon>Gongylonematidae</taxon>
        <taxon>Gongylonema</taxon>
    </lineage>
</organism>
<dbReference type="GO" id="GO:0005739">
    <property type="term" value="C:mitochondrion"/>
    <property type="evidence" value="ECO:0007669"/>
    <property type="project" value="TreeGrafter"/>
</dbReference>
<evidence type="ECO:0000259" key="3">
    <source>
        <dbReference type="Pfam" id="PF01571"/>
    </source>
</evidence>
<dbReference type="Pfam" id="PF01571">
    <property type="entry name" value="GCV_T"/>
    <property type="match status" value="1"/>
</dbReference>
<dbReference type="AlphaFoldDB" id="A0A3P6RV57"/>
<dbReference type="PANTHER" id="PTHR43757">
    <property type="entry name" value="AMINOMETHYLTRANSFERASE"/>
    <property type="match status" value="1"/>
</dbReference>
<dbReference type="Gene3D" id="3.30.70.1400">
    <property type="entry name" value="Aminomethyltransferase beta-barrel domains"/>
    <property type="match status" value="1"/>
</dbReference>
<keyword evidence="5" id="KW-1185">Reference proteome</keyword>
<dbReference type="InterPro" id="IPR027266">
    <property type="entry name" value="TrmE/GcvT-like"/>
</dbReference>
<reference evidence="4 5" key="1">
    <citation type="submission" date="2018-11" db="EMBL/GenBank/DDBJ databases">
        <authorList>
            <consortium name="Pathogen Informatics"/>
        </authorList>
    </citation>
    <scope>NUCLEOTIDE SEQUENCE [LARGE SCALE GENOMIC DNA]</scope>
</reference>
<dbReference type="InterPro" id="IPR006222">
    <property type="entry name" value="GCVT_N"/>
</dbReference>
<accession>A0A3P6RV57</accession>